<dbReference type="PANTHER" id="PTHR37534">
    <property type="entry name" value="TRANSCRIPTIONAL ACTIVATOR PROTEIN UGA3"/>
    <property type="match status" value="1"/>
</dbReference>
<accession>A0A9W8ZEL1</accession>
<evidence type="ECO:0000256" key="4">
    <source>
        <dbReference type="SAM" id="Phobius"/>
    </source>
</evidence>
<organism evidence="6 7">
    <name type="scientific">Didymella pomorum</name>
    <dbReference type="NCBI Taxonomy" id="749634"/>
    <lineage>
        <taxon>Eukaryota</taxon>
        <taxon>Fungi</taxon>
        <taxon>Dikarya</taxon>
        <taxon>Ascomycota</taxon>
        <taxon>Pezizomycotina</taxon>
        <taxon>Dothideomycetes</taxon>
        <taxon>Pleosporomycetidae</taxon>
        <taxon>Pleosporales</taxon>
        <taxon>Pleosporineae</taxon>
        <taxon>Didymellaceae</taxon>
        <taxon>Didymella</taxon>
    </lineage>
</organism>
<evidence type="ECO:0000256" key="2">
    <source>
        <dbReference type="ARBA" id="ARBA00023242"/>
    </source>
</evidence>
<feature type="region of interest" description="Disordered" evidence="3">
    <location>
        <begin position="56"/>
        <end position="114"/>
    </location>
</feature>
<keyword evidence="4" id="KW-1133">Transmembrane helix</keyword>
<dbReference type="SMART" id="SM00066">
    <property type="entry name" value="GAL4"/>
    <property type="match status" value="1"/>
</dbReference>
<dbReference type="CDD" id="cd00067">
    <property type="entry name" value="GAL4"/>
    <property type="match status" value="1"/>
</dbReference>
<name>A0A9W8ZEL1_9PLEO</name>
<dbReference type="SUPFAM" id="SSF57701">
    <property type="entry name" value="Zn2/Cys6 DNA-binding domain"/>
    <property type="match status" value="1"/>
</dbReference>
<dbReference type="GO" id="GO:0008270">
    <property type="term" value="F:zinc ion binding"/>
    <property type="evidence" value="ECO:0007669"/>
    <property type="project" value="InterPro"/>
</dbReference>
<evidence type="ECO:0000256" key="3">
    <source>
        <dbReference type="SAM" id="MobiDB-lite"/>
    </source>
</evidence>
<feature type="transmembrane region" description="Helical" evidence="4">
    <location>
        <begin position="359"/>
        <end position="382"/>
    </location>
</feature>
<keyword evidence="2" id="KW-0539">Nucleus</keyword>
<evidence type="ECO:0000259" key="5">
    <source>
        <dbReference type="PROSITE" id="PS50048"/>
    </source>
</evidence>
<keyword evidence="4" id="KW-0812">Transmembrane</keyword>
<keyword evidence="4" id="KW-0472">Membrane</keyword>
<comment type="caution">
    <text evidence="6">The sequence shown here is derived from an EMBL/GenBank/DDBJ whole genome shotgun (WGS) entry which is preliminary data.</text>
</comment>
<keyword evidence="7" id="KW-1185">Reference proteome</keyword>
<evidence type="ECO:0000256" key="1">
    <source>
        <dbReference type="ARBA" id="ARBA00004123"/>
    </source>
</evidence>
<evidence type="ECO:0000313" key="7">
    <source>
        <dbReference type="Proteomes" id="UP001140510"/>
    </source>
</evidence>
<dbReference type="AlphaFoldDB" id="A0A9W8ZEL1"/>
<dbReference type="GO" id="GO:0045944">
    <property type="term" value="P:positive regulation of transcription by RNA polymerase II"/>
    <property type="evidence" value="ECO:0007669"/>
    <property type="project" value="TreeGrafter"/>
</dbReference>
<reference evidence="6" key="1">
    <citation type="submission" date="2022-10" db="EMBL/GenBank/DDBJ databases">
        <title>Tapping the CABI collections for fungal endophytes: first genome assemblies for Collariella, Neodidymelliopsis, Ascochyta clinopodiicola, Didymella pomorum, Didymosphaeria variabile, Neocosmospora piperis and Neocucurbitaria cava.</title>
        <authorList>
            <person name="Hill R."/>
        </authorList>
    </citation>
    <scope>NUCLEOTIDE SEQUENCE</scope>
    <source>
        <strain evidence="6">IMI 355091</strain>
    </source>
</reference>
<dbReference type="Pfam" id="PF11951">
    <property type="entry name" value="Fungal_trans_2"/>
    <property type="match status" value="1"/>
</dbReference>
<dbReference type="GO" id="GO:0000981">
    <property type="term" value="F:DNA-binding transcription factor activity, RNA polymerase II-specific"/>
    <property type="evidence" value="ECO:0007669"/>
    <property type="project" value="InterPro"/>
</dbReference>
<comment type="subcellular location">
    <subcellularLocation>
        <location evidence="1">Nucleus</location>
    </subcellularLocation>
</comment>
<feature type="domain" description="Zn(2)-C6 fungal-type" evidence="5">
    <location>
        <begin position="14"/>
        <end position="42"/>
    </location>
</feature>
<dbReference type="PANTHER" id="PTHR37534:SF48">
    <property type="entry name" value="FINGER DOMAIN PROTEIN, PUTATIVE-RELATED"/>
    <property type="match status" value="1"/>
</dbReference>
<dbReference type="OrthoDB" id="5386330at2759"/>
<dbReference type="InterPro" id="IPR036864">
    <property type="entry name" value="Zn2-C6_fun-type_DNA-bd_sf"/>
</dbReference>
<dbReference type="Pfam" id="PF00172">
    <property type="entry name" value="Zn_clus"/>
    <property type="match status" value="1"/>
</dbReference>
<dbReference type="Proteomes" id="UP001140510">
    <property type="component" value="Unassembled WGS sequence"/>
</dbReference>
<feature type="compositionally biased region" description="Low complexity" evidence="3">
    <location>
        <begin position="94"/>
        <end position="106"/>
    </location>
</feature>
<sequence>MERAQSGEKKATRQCWECLKRRLVCDHTLPHCKKCIKTGKECPGYDEQKPLQWVEPGKVTSRRRKKDSPPKVYTIRPREHGPNAPIVSDLPALSSENSSNSDSTETIAQGEPPAPELSALDVAQHRDVDKPQMCAEAVELYESQLAAMLAREERWHSMTVEEQAGHVTMKAAEAIAGVDVGQRIMRMGSQKHIRAVVERGQAWEAAMLLQGDEKALEKLKRILWVMEINQLPSYEHLSNETSDIVQAVMIHFPIWALHVLPPTMHHILVCLGLNHYIHSLPEGSNRALVAGNRSKIYKHRGLAIRALSENVARETTRSTDLTISSILMFLAMEVQNSSAGDWRSHARGMKRLIDMRGGFAALLLSAPYLTSSLVIFIIIVTFSNSLGPAADQISITEPPGQHIEEVERLYSLIFPYLLCPPTLFSEIIRVNRLRWEVSKAPFDDPSRHTLDAHDILARVEAFEPEDWAQPGEHHEEWQLIGSIYQSAIALYCTMSLQAVGALPDSLEMVTMRSIHGERLLENLKASTLSRHLKKFSLFPLCVLGVEAGFHDQPSTRIWIERRLEEHSRLLGTSSPLKARAVLRRYWQRKRPGWDECFDGPYVFIL</sequence>
<dbReference type="GO" id="GO:0000976">
    <property type="term" value="F:transcription cis-regulatory region binding"/>
    <property type="evidence" value="ECO:0007669"/>
    <property type="project" value="TreeGrafter"/>
</dbReference>
<proteinExistence type="predicted"/>
<dbReference type="PROSITE" id="PS50048">
    <property type="entry name" value="ZN2_CY6_FUNGAL_2"/>
    <property type="match status" value="1"/>
</dbReference>
<dbReference type="InterPro" id="IPR021858">
    <property type="entry name" value="Fun_TF"/>
</dbReference>
<dbReference type="EMBL" id="JAPEVA010000038">
    <property type="protein sequence ID" value="KAJ4404989.1"/>
    <property type="molecule type" value="Genomic_DNA"/>
</dbReference>
<dbReference type="InterPro" id="IPR001138">
    <property type="entry name" value="Zn2Cys6_DnaBD"/>
</dbReference>
<evidence type="ECO:0000313" key="6">
    <source>
        <dbReference type="EMBL" id="KAJ4404989.1"/>
    </source>
</evidence>
<gene>
    <name evidence="6" type="ORF">N0V91_005532</name>
</gene>
<protein>
    <recommendedName>
        <fullName evidence="5">Zn(2)-C6 fungal-type domain-containing protein</fullName>
    </recommendedName>
</protein>
<dbReference type="GO" id="GO:0005634">
    <property type="term" value="C:nucleus"/>
    <property type="evidence" value="ECO:0007669"/>
    <property type="project" value="UniProtKB-SubCell"/>
</dbReference>